<dbReference type="Proteomes" id="UP000244180">
    <property type="component" value="Unassembled WGS sequence"/>
</dbReference>
<sequence>MPTAPSLRHRSASPSAISAFFSLALYTSVGPVRCVRFARRAFFHGLPSI</sequence>
<protein>
    <submittedName>
        <fullName evidence="1">Uncharacterized protein</fullName>
    </submittedName>
</protein>
<reference evidence="1 2" key="1">
    <citation type="submission" date="2017-08" db="EMBL/GenBank/DDBJ databases">
        <title>Burning lignite coal seam in the remote Altai Mountains harbors a hydrogen-driven thermophilic microbial community.</title>
        <authorList>
            <person name="Kadnikov V.V."/>
            <person name="Mardanov A.V."/>
            <person name="Ivasenko D."/>
            <person name="Beletsky A.V."/>
            <person name="Karnachuk O.V."/>
            <person name="Ravin N.V."/>
        </authorList>
    </citation>
    <scope>NUCLEOTIDE SEQUENCE [LARGE SCALE GENOMIC DNA]</scope>
    <source>
        <strain evidence="1">AL33</strain>
    </source>
</reference>
<dbReference type="AlphaFoldDB" id="A0A2T5GES2"/>
<evidence type="ECO:0000313" key="1">
    <source>
        <dbReference type="EMBL" id="PTQ54684.1"/>
    </source>
</evidence>
<dbReference type="EMBL" id="PEBV01000002">
    <property type="protein sequence ID" value="PTQ54684.1"/>
    <property type="molecule type" value="Genomic_DNA"/>
</dbReference>
<accession>A0A2T5GES2</accession>
<evidence type="ECO:0000313" key="2">
    <source>
        <dbReference type="Proteomes" id="UP000244180"/>
    </source>
</evidence>
<comment type="caution">
    <text evidence="1">The sequence shown here is derived from an EMBL/GenBank/DDBJ whole genome shotgun (WGS) entry which is preliminary data.</text>
</comment>
<organism evidence="1 2">
    <name type="scientific">Hydrogenibacillus schlegelii</name>
    <name type="common">Bacillus schlegelii</name>
    <dbReference type="NCBI Taxonomy" id="1484"/>
    <lineage>
        <taxon>Bacteria</taxon>
        <taxon>Bacillati</taxon>
        <taxon>Bacillota</taxon>
        <taxon>Bacilli</taxon>
        <taxon>Bacillales</taxon>
        <taxon>Bacillales Family X. Incertae Sedis</taxon>
        <taxon>Hydrogenibacillus</taxon>
    </lineage>
</organism>
<name>A0A2T5GES2_HYDSH</name>
<proteinExistence type="predicted"/>
<gene>
    <name evidence="1" type="ORF">HSCHL_2275</name>
</gene>